<dbReference type="InterPro" id="IPR008139">
    <property type="entry name" value="SaposinB_dom"/>
</dbReference>
<keyword evidence="2" id="KW-0732">Signal</keyword>
<evidence type="ECO:0000256" key="2">
    <source>
        <dbReference type="SAM" id="SignalP"/>
    </source>
</evidence>
<evidence type="ECO:0000259" key="3">
    <source>
        <dbReference type="PROSITE" id="PS50015"/>
    </source>
</evidence>
<keyword evidence="1" id="KW-1015">Disulfide bond</keyword>
<reference evidence="5" key="1">
    <citation type="submission" date="2016-11" db="UniProtKB">
        <authorList>
            <consortium name="WormBaseParasite"/>
        </authorList>
    </citation>
    <scope>IDENTIFICATION</scope>
</reference>
<dbReference type="SMART" id="SM00741">
    <property type="entry name" value="SapB"/>
    <property type="match status" value="1"/>
</dbReference>
<evidence type="ECO:0000313" key="5">
    <source>
        <dbReference type="WBParaSite" id="Csp11.Scaffold630.g19502.t2"/>
    </source>
</evidence>
<evidence type="ECO:0000256" key="1">
    <source>
        <dbReference type="ARBA" id="ARBA00023157"/>
    </source>
</evidence>
<feature type="domain" description="Saposin B-type" evidence="3">
    <location>
        <begin position="37"/>
        <end position="117"/>
    </location>
</feature>
<accession>A0A1I7UUK8</accession>
<evidence type="ECO:0000313" key="4">
    <source>
        <dbReference type="Proteomes" id="UP000095282"/>
    </source>
</evidence>
<feature type="chain" id="PRO_5009309369" evidence="2">
    <location>
        <begin position="18"/>
        <end position="177"/>
    </location>
</feature>
<dbReference type="AlphaFoldDB" id="A0A1I7UUK8"/>
<dbReference type="Gene3D" id="1.10.225.10">
    <property type="entry name" value="Saposin-like"/>
    <property type="match status" value="1"/>
</dbReference>
<dbReference type="WBParaSite" id="Csp11.Scaffold630.g19502.t2">
    <property type="protein sequence ID" value="Csp11.Scaffold630.g19502.t2"/>
    <property type="gene ID" value="Csp11.Scaffold630.g19502"/>
</dbReference>
<dbReference type="SUPFAM" id="SSF47862">
    <property type="entry name" value="Saposin"/>
    <property type="match status" value="1"/>
</dbReference>
<name>A0A1I7UUK8_9PELO</name>
<feature type="signal peptide" evidence="2">
    <location>
        <begin position="1"/>
        <end position="17"/>
    </location>
</feature>
<dbReference type="InterPro" id="IPR011001">
    <property type="entry name" value="Saposin-like"/>
</dbReference>
<dbReference type="Proteomes" id="UP000095282">
    <property type="component" value="Unplaced"/>
</dbReference>
<dbReference type="eggNOG" id="ENOG502TK0W">
    <property type="taxonomic scope" value="Eukaryota"/>
</dbReference>
<proteinExistence type="predicted"/>
<dbReference type="PROSITE" id="PS50015">
    <property type="entry name" value="SAP_B"/>
    <property type="match status" value="1"/>
</dbReference>
<organism evidence="4 5">
    <name type="scientific">Caenorhabditis tropicalis</name>
    <dbReference type="NCBI Taxonomy" id="1561998"/>
    <lineage>
        <taxon>Eukaryota</taxon>
        <taxon>Metazoa</taxon>
        <taxon>Ecdysozoa</taxon>
        <taxon>Nematoda</taxon>
        <taxon>Chromadorea</taxon>
        <taxon>Rhabditida</taxon>
        <taxon>Rhabditina</taxon>
        <taxon>Rhabditomorpha</taxon>
        <taxon>Rhabditoidea</taxon>
        <taxon>Rhabditidae</taxon>
        <taxon>Peloderinae</taxon>
        <taxon>Caenorhabditis</taxon>
    </lineage>
</organism>
<keyword evidence="4" id="KW-1185">Reference proteome</keyword>
<protein>
    <submittedName>
        <fullName evidence="5">Saposin B-type domain-containing protein</fullName>
    </submittedName>
</protein>
<sequence>MNFQFLVLLVFLTSSNGSPVGGDENIDDIIHRIQNFFTFLCTRCKEIVSVIDSAIDSQSLKKDANALCEAVLGFNEVTEKVCKSVVEDILGELYTQLKKLEPDHSACSHLHLCDACIVPGFNTEAPTLSTQIPIHKKKEINVPKLIHGIAKLHHLAFALSNNITESLYFYHEKLNLE</sequence>